<proteinExistence type="predicted"/>
<protein>
    <submittedName>
        <fullName evidence="2">DUF4268 domain-containing protein</fullName>
    </submittedName>
</protein>
<name>A0A937JY65_9BACT</name>
<dbReference type="Proteomes" id="UP000659388">
    <property type="component" value="Unassembled WGS sequence"/>
</dbReference>
<keyword evidence="3" id="KW-1185">Reference proteome</keyword>
<feature type="domain" description="DUF4268" evidence="1">
    <location>
        <begin position="10"/>
        <end position="144"/>
    </location>
</feature>
<evidence type="ECO:0000259" key="1">
    <source>
        <dbReference type="Pfam" id="PF14088"/>
    </source>
</evidence>
<reference evidence="2" key="1">
    <citation type="submission" date="2021-01" db="EMBL/GenBank/DDBJ databases">
        <title>Fulvivirga kasyanovii gen. nov., sp nov., a novel member of the phylum Bacteroidetes isolated from seawater in a mussel farm.</title>
        <authorList>
            <person name="Zhao L.-H."/>
            <person name="Wang Z.-J."/>
        </authorList>
    </citation>
    <scope>NUCLEOTIDE SEQUENCE</scope>
    <source>
        <strain evidence="2">2943</strain>
    </source>
</reference>
<dbReference type="Pfam" id="PF14088">
    <property type="entry name" value="DUF4268"/>
    <property type="match status" value="1"/>
</dbReference>
<dbReference type="EMBL" id="JAESIY010000002">
    <property type="protein sequence ID" value="MBL3655359.1"/>
    <property type="molecule type" value="Genomic_DNA"/>
</dbReference>
<comment type="caution">
    <text evidence="2">The sequence shown here is derived from an EMBL/GenBank/DDBJ whole genome shotgun (WGS) entry which is preliminary data.</text>
</comment>
<organism evidence="2 3">
    <name type="scientific">Fulvivirga sediminis</name>
    <dbReference type="NCBI Taxonomy" id="2803949"/>
    <lineage>
        <taxon>Bacteria</taxon>
        <taxon>Pseudomonadati</taxon>
        <taxon>Bacteroidota</taxon>
        <taxon>Cytophagia</taxon>
        <taxon>Cytophagales</taxon>
        <taxon>Fulvivirgaceae</taxon>
        <taxon>Fulvivirga</taxon>
    </lineage>
</organism>
<gene>
    <name evidence="2" type="ORF">JL102_04400</name>
</gene>
<sequence length="153" mass="18301">MYTREQVAKLKEEFWTTFGRYIAPHLSAEGLKINWVNYKTGLKDVYFRMEADKKKVYIGIELTHSDEGIRELFYEQLQELHLMLAASVNEEWEWEKDYHNEYGQEISRVFTQKTGVNVFNKETWPDIISFLKPRIIALDEFWSDGKYAFEALK</sequence>
<evidence type="ECO:0000313" key="3">
    <source>
        <dbReference type="Proteomes" id="UP000659388"/>
    </source>
</evidence>
<dbReference type="InterPro" id="IPR025364">
    <property type="entry name" value="DUF4268"/>
</dbReference>
<dbReference type="RefSeq" id="WP_202243028.1">
    <property type="nucleotide sequence ID" value="NZ_JAESIY010000002.1"/>
</dbReference>
<dbReference type="AlphaFoldDB" id="A0A937JY65"/>
<evidence type="ECO:0000313" key="2">
    <source>
        <dbReference type="EMBL" id="MBL3655359.1"/>
    </source>
</evidence>
<accession>A0A937JY65</accession>